<dbReference type="GO" id="GO:0030246">
    <property type="term" value="F:carbohydrate binding"/>
    <property type="evidence" value="ECO:0007669"/>
    <property type="project" value="InterPro"/>
</dbReference>
<accession>A0A291QYT8</accession>
<gene>
    <name evidence="5" type="ORF">COR50_19150</name>
</gene>
<dbReference type="AlphaFoldDB" id="A0A291QYT8"/>
<dbReference type="Proteomes" id="UP000220133">
    <property type="component" value="Chromosome"/>
</dbReference>
<feature type="chain" id="PRO_5012629394" evidence="3">
    <location>
        <begin position="26"/>
        <end position="956"/>
    </location>
</feature>
<dbReference type="SUPFAM" id="SSF51011">
    <property type="entry name" value="Glycosyl hydrolase domain"/>
    <property type="match status" value="1"/>
</dbReference>
<reference evidence="5 6" key="1">
    <citation type="submission" date="2017-10" db="EMBL/GenBank/DDBJ databases">
        <title>Paenichitinophaga pekingensis gen. nov., sp. nov., isolated from activated sludge.</title>
        <authorList>
            <person name="Jin D."/>
            <person name="Kong X."/>
            <person name="Deng Y."/>
            <person name="Bai Z."/>
        </authorList>
    </citation>
    <scope>NUCLEOTIDE SEQUENCE [LARGE SCALE GENOMIC DNA]</scope>
    <source>
        <strain evidence="5 6">13</strain>
    </source>
</reference>
<evidence type="ECO:0000256" key="2">
    <source>
        <dbReference type="RuleBase" id="RU361185"/>
    </source>
</evidence>
<dbReference type="CDD" id="cd06591">
    <property type="entry name" value="GH31_xylosidase_XylS"/>
    <property type="match status" value="1"/>
</dbReference>
<dbReference type="InterPro" id="IPR011013">
    <property type="entry name" value="Gal_mutarotase_sf_dom"/>
</dbReference>
<keyword evidence="2" id="KW-0326">Glycosidase</keyword>
<organism evidence="5 6">
    <name type="scientific">Chitinophaga caeni</name>
    <dbReference type="NCBI Taxonomy" id="2029983"/>
    <lineage>
        <taxon>Bacteria</taxon>
        <taxon>Pseudomonadati</taxon>
        <taxon>Bacteroidota</taxon>
        <taxon>Chitinophagia</taxon>
        <taxon>Chitinophagales</taxon>
        <taxon>Chitinophagaceae</taxon>
        <taxon>Chitinophaga</taxon>
    </lineage>
</organism>
<dbReference type="Pfam" id="PF13802">
    <property type="entry name" value="Gal_mutarotas_2"/>
    <property type="match status" value="1"/>
</dbReference>
<dbReference type="GO" id="GO:0004553">
    <property type="term" value="F:hydrolase activity, hydrolyzing O-glycosyl compounds"/>
    <property type="evidence" value="ECO:0007669"/>
    <property type="project" value="InterPro"/>
</dbReference>
<dbReference type="SMART" id="SM00758">
    <property type="entry name" value="PA14"/>
    <property type="match status" value="1"/>
</dbReference>
<dbReference type="GO" id="GO:0005975">
    <property type="term" value="P:carbohydrate metabolic process"/>
    <property type="evidence" value="ECO:0007669"/>
    <property type="project" value="InterPro"/>
</dbReference>
<dbReference type="PROSITE" id="PS51820">
    <property type="entry name" value="PA14"/>
    <property type="match status" value="1"/>
</dbReference>
<dbReference type="InterPro" id="IPR025887">
    <property type="entry name" value="Glyco_hydro_31_N_dom"/>
</dbReference>
<dbReference type="SUPFAM" id="SSF74650">
    <property type="entry name" value="Galactose mutarotase-like"/>
    <property type="match status" value="1"/>
</dbReference>
<dbReference type="CDD" id="cd14752">
    <property type="entry name" value="GH31_N"/>
    <property type="match status" value="1"/>
</dbReference>
<keyword evidence="6" id="KW-1185">Reference proteome</keyword>
<comment type="similarity">
    <text evidence="1 2">Belongs to the glycosyl hydrolase 31 family.</text>
</comment>
<protein>
    <submittedName>
        <fullName evidence="5">Alpha-xylosidase</fullName>
    </submittedName>
</protein>
<evidence type="ECO:0000313" key="5">
    <source>
        <dbReference type="EMBL" id="ATL49118.1"/>
    </source>
</evidence>
<evidence type="ECO:0000259" key="4">
    <source>
        <dbReference type="PROSITE" id="PS51820"/>
    </source>
</evidence>
<dbReference type="SUPFAM" id="SSF51445">
    <property type="entry name" value="(Trans)glycosidases"/>
    <property type="match status" value="1"/>
</dbReference>
<evidence type="ECO:0000313" key="6">
    <source>
        <dbReference type="Proteomes" id="UP000220133"/>
    </source>
</evidence>
<dbReference type="InterPro" id="IPR013780">
    <property type="entry name" value="Glyco_hydro_b"/>
</dbReference>
<sequence>MPRLFRYYLWVGLVFSLHLSTFAHANDKGFIKTADGVIVYPSANYTGNTREVRLQVISDDIIRVMASPGKVVPGLLGFMTVARAASTVDWEMEEESDAIVLTTAKLVVKVSKDKGFIQFMDRQGNIIAAEQKVNSRVFKPEVYGGQPSWKIKQDFALSPGEAIYGLGQHQDGIFNYRDQQVFFFQNNTEVAIPFMVSSKHYGILWDNYSITKAGDTREYQAINALQLYSSRGENGWLTAKYANDKRHPENIILEQAVSNIPFEFLGDSKKYLPETFDIANGLINYEGEIASEFSGDHKFKFTYAGYVKVWIDGELLLDRWRQAWNPGTAVLNIPMEKGRKYKFRMEWIPDGGESYLTMKWLNPLPGKNENTFSFDSEAGQQLDYYFVYGRNLDEVIAGYRKLTGKAPIVPRWALGKWQSRERYKTGAEILETVQKFREKGIPLDNIVLDWSYWKEDQWGSQEFDAERFPDPGAMIRKLHDVYHTHFMISVWPKFYEGIPAYQKFADSGWLYKRNIADRQRDWIGKGYVSTFYDAFNKDARKAFWDLVYKNIGSLGVDAWWMDASEPDILSNVSPGKRKEQIGLTAAGIAAETLNAYPLENAKGIYDNARATHPDQRVFLLTRSGYGGSQRYGATIWSGDIASRWFDMKAQIVAGLNFSLSGLPYWSMDIGGFSVEKRYEHAKGEDLNEWRELNTRWYQFGAFCPVFRVHGQFPYREIYNIAPDGHPAYESMLYYDRLRYRLLPYIYSLAGSTYFDDYTPMRALIMDFGADEKVKNIGDEYMFGNSLLINPVYTYKARERDVYLPGTAGWYDLYSGKYYEGGQQIKAAAPYERMPIFVKAGSILPMGPDLQYTDEKPADTVTLFVYMGADADFVLYEDEGSNYNYEKGAYSEVPIHYDAGKRSLVIGDRKGSFKGMLKKRQFKVVWVNSSKPQAFDPSATAATTKIYRGKKILIQYP</sequence>
<dbReference type="Pfam" id="PF01055">
    <property type="entry name" value="Glyco_hydro_31_2nd"/>
    <property type="match status" value="1"/>
</dbReference>
<dbReference type="InterPro" id="IPR017853">
    <property type="entry name" value="GH"/>
</dbReference>
<dbReference type="InterPro" id="IPR048395">
    <property type="entry name" value="Glyco_hydro_31_C"/>
</dbReference>
<feature type="domain" description="PA14" evidence="4">
    <location>
        <begin position="231"/>
        <end position="379"/>
    </location>
</feature>
<dbReference type="Pfam" id="PF21365">
    <property type="entry name" value="Glyco_hydro_31_3rd"/>
    <property type="match status" value="1"/>
</dbReference>
<dbReference type="PANTHER" id="PTHR43863">
    <property type="entry name" value="HYDROLASE, PUTATIVE (AFU_ORTHOLOGUE AFUA_1G03140)-RELATED"/>
    <property type="match status" value="1"/>
</dbReference>
<dbReference type="RefSeq" id="WP_098195486.1">
    <property type="nucleotide sequence ID" value="NZ_CP023777.1"/>
</dbReference>
<dbReference type="SUPFAM" id="SSF56988">
    <property type="entry name" value="Anthrax protective antigen"/>
    <property type="match status" value="1"/>
</dbReference>
<dbReference type="Pfam" id="PF17137">
    <property type="entry name" value="DUF5110"/>
    <property type="match status" value="1"/>
</dbReference>
<dbReference type="InterPro" id="IPR000322">
    <property type="entry name" value="Glyco_hydro_31_TIM"/>
</dbReference>
<dbReference type="Gene3D" id="3.20.20.80">
    <property type="entry name" value="Glycosidases"/>
    <property type="match status" value="1"/>
</dbReference>
<evidence type="ECO:0000256" key="1">
    <source>
        <dbReference type="ARBA" id="ARBA00007806"/>
    </source>
</evidence>
<dbReference type="InterPro" id="IPR033403">
    <property type="entry name" value="DUF5110"/>
</dbReference>
<keyword evidence="2" id="KW-0378">Hydrolase</keyword>
<dbReference type="Gene3D" id="2.60.120.380">
    <property type="match status" value="1"/>
</dbReference>
<dbReference type="Gene3D" id="2.60.40.1760">
    <property type="entry name" value="glycosyl hydrolase (family 31)"/>
    <property type="match status" value="1"/>
</dbReference>
<dbReference type="EMBL" id="CP023777">
    <property type="protein sequence ID" value="ATL49118.1"/>
    <property type="molecule type" value="Genomic_DNA"/>
</dbReference>
<dbReference type="KEGG" id="cbae:COR50_19150"/>
<name>A0A291QYT8_9BACT</name>
<keyword evidence="3" id="KW-0732">Signal</keyword>
<dbReference type="InterPro" id="IPR037524">
    <property type="entry name" value="PA14/GLEYA"/>
</dbReference>
<evidence type="ECO:0000256" key="3">
    <source>
        <dbReference type="SAM" id="SignalP"/>
    </source>
</evidence>
<feature type="signal peptide" evidence="3">
    <location>
        <begin position="1"/>
        <end position="25"/>
    </location>
</feature>
<dbReference type="Pfam" id="PF07691">
    <property type="entry name" value="PA14"/>
    <property type="match status" value="1"/>
</dbReference>
<dbReference type="InterPro" id="IPR051816">
    <property type="entry name" value="Glycosyl_Hydrolase_31"/>
</dbReference>
<proteinExistence type="inferred from homology"/>
<dbReference type="PANTHER" id="PTHR43863:SF2">
    <property type="entry name" value="MALTASE-GLUCOAMYLASE"/>
    <property type="match status" value="1"/>
</dbReference>
<dbReference type="InterPro" id="IPR011658">
    <property type="entry name" value="PA14_dom"/>
</dbReference>
<dbReference type="Gene3D" id="2.60.40.1180">
    <property type="entry name" value="Golgi alpha-mannosidase II"/>
    <property type="match status" value="2"/>
</dbReference>
<dbReference type="OrthoDB" id="176168at2"/>